<organism evidence="3 4">
    <name type="scientific">Scleroderma citrinum Foug A</name>
    <dbReference type="NCBI Taxonomy" id="1036808"/>
    <lineage>
        <taxon>Eukaryota</taxon>
        <taxon>Fungi</taxon>
        <taxon>Dikarya</taxon>
        <taxon>Basidiomycota</taxon>
        <taxon>Agaricomycotina</taxon>
        <taxon>Agaricomycetes</taxon>
        <taxon>Agaricomycetidae</taxon>
        <taxon>Boletales</taxon>
        <taxon>Sclerodermatineae</taxon>
        <taxon>Sclerodermataceae</taxon>
        <taxon>Scleroderma</taxon>
    </lineage>
</organism>
<dbReference type="EMBL" id="KN822042">
    <property type="protein sequence ID" value="KIM62514.1"/>
    <property type="molecule type" value="Genomic_DNA"/>
</dbReference>
<keyword evidence="1" id="KW-1133">Transmembrane helix</keyword>
<evidence type="ECO:0000313" key="4">
    <source>
        <dbReference type="Proteomes" id="UP000053989"/>
    </source>
</evidence>
<feature type="transmembrane region" description="Helical" evidence="1">
    <location>
        <begin position="12"/>
        <end position="32"/>
    </location>
</feature>
<dbReference type="HOGENOM" id="CLU_035509_18_0_1"/>
<dbReference type="Pfam" id="PF20151">
    <property type="entry name" value="DUF6533"/>
    <property type="match status" value="1"/>
</dbReference>
<feature type="transmembrane region" description="Helical" evidence="1">
    <location>
        <begin position="53"/>
        <end position="75"/>
    </location>
</feature>
<feature type="domain" description="DUF6533" evidence="2">
    <location>
        <begin position="20"/>
        <end position="61"/>
    </location>
</feature>
<feature type="transmembrane region" description="Helical" evidence="1">
    <location>
        <begin position="81"/>
        <end position="100"/>
    </location>
</feature>
<protein>
    <recommendedName>
        <fullName evidence="2">DUF6533 domain-containing protein</fullName>
    </recommendedName>
</protein>
<accession>A0A0C3E1W9</accession>
<proteinExistence type="predicted"/>
<name>A0A0C3E1W9_9AGAM</name>
<sequence length="178" mass="20424">MVVDILTFVHHLWLVRISLTVGYTLLWYDYFLTIEDEVEYIWKSPWTAVKIIYLLKRYGILFGQTVFGIQVSGLYPEVWREVGPCALVCIACLLLLLQVCKGYGIFVAMHHLLSREFAHNLVLLRTWALWGGSRRVPSSVIVGYIVTLISIIVGIAYHEDLLDIKLVVGVCYRHIPSE</sequence>
<feature type="transmembrane region" description="Helical" evidence="1">
    <location>
        <begin position="136"/>
        <end position="157"/>
    </location>
</feature>
<dbReference type="AlphaFoldDB" id="A0A0C3E1W9"/>
<dbReference type="InParanoid" id="A0A0C3E1W9"/>
<keyword evidence="1" id="KW-0472">Membrane</keyword>
<evidence type="ECO:0000313" key="3">
    <source>
        <dbReference type="EMBL" id="KIM62514.1"/>
    </source>
</evidence>
<dbReference type="InterPro" id="IPR045340">
    <property type="entry name" value="DUF6533"/>
</dbReference>
<keyword evidence="1" id="KW-0812">Transmembrane</keyword>
<evidence type="ECO:0000259" key="2">
    <source>
        <dbReference type="Pfam" id="PF20151"/>
    </source>
</evidence>
<dbReference type="Proteomes" id="UP000053989">
    <property type="component" value="Unassembled WGS sequence"/>
</dbReference>
<dbReference type="OrthoDB" id="2638860at2759"/>
<gene>
    <name evidence="3" type="ORF">SCLCIDRAFT_805086</name>
</gene>
<reference evidence="3 4" key="1">
    <citation type="submission" date="2014-04" db="EMBL/GenBank/DDBJ databases">
        <authorList>
            <consortium name="DOE Joint Genome Institute"/>
            <person name="Kuo A."/>
            <person name="Kohler A."/>
            <person name="Nagy L.G."/>
            <person name="Floudas D."/>
            <person name="Copeland A."/>
            <person name="Barry K.W."/>
            <person name="Cichocki N."/>
            <person name="Veneault-Fourrey C."/>
            <person name="LaButti K."/>
            <person name="Lindquist E.A."/>
            <person name="Lipzen A."/>
            <person name="Lundell T."/>
            <person name="Morin E."/>
            <person name="Murat C."/>
            <person name="Sun H."/>
            <person name="Tunlid A."/>
            <person name="Henrissat B."/>
            <person name="Grigoriev I.V."/>
            <person name="Hibbett D.S."/>
            <person name="Martin F."/>
            <person name="Nordberg H.P."/>
            <person name="Cantor M.N."/>
            <person name="Hua S.X."/>
        </authorList>
    </citation>
    <scope>NUCLEOTIDE SEQUENCE [LARGE SCALE GENOMIC DNA]</scope>
    <source>
        <strain evidence="3 4">Foug A</strain>
    </source>
</reference>
<evidence type="ECO:0000256" key="1">
    <source>
        <dbReference type="SAM" id="Phobius"/>
    </source>
</evidence>
<keyword evidence="4" id="KW-1185">Reference proteome</keyword>
<reference evidence="4" key="2">
    <citation type="submission" date="2015-01" db="EMBL/GenBank/DDBJ databases">
        <title>Evolutionary Origins and Diversification of the Mycorrhizal Mutualists.</title>
        <authorList>
            <consortium name="DOE Joint Genome Institute"/>
            <consortium name="Mycorrhizal Genomics Consortium"/>
            <person name="Kohler A."/>
            <person name="Kuo A."/>
            <person name="Nagy L.G."/>
            <person name="Floudas D."/>
            <person name="Copeland A."/>
            <person name="Barry K.W."/>
            <person name="Cichocki N."/>
            <person name="Veneault-Fourrey C."/>
            <person name="LaButti K."/>
            <person name="Lindquist E.A."/>
            <person name="Lipzen A."/>
            <person name="Lundell T."/>
            <person name="Morin E."/>
            <person name="Murat C."/>
            <person name="Riley R."/>
            <person name="Ohm R."/>
            <person name="Sun H."/>
            <person name="Tunlid A."/>
            <person name="Henrissat B."/>
            <person name="Grigoriev I.V."/>
            <person name="Hibbett D.S."/>
            <person name="Martin F."/>
        </authorList>
    </citation>
    <scope>NUCLEOTIDE SEQUENCE [LARGE SCALE GENOMIC DNA]</scope>
    <source>
        <strain evidence="4">Foug A</strain>
    </source>
</reference>